<organism evidence="2 3">
    <name type="scientific">Kangiella spongicola</name>
    <dbReference type="NCBI Taxonomy" id="796379"/>
    <lineage>
        <taxon>Bacteria</taxon>
        <taxon>Pseudomonadati</taxon>
        <taxon>Pseudomonadota</taxon>
        <taxon>Gammaproteobacteria</taxon>
        <taxon>Kangiellales</taxon>
        <taxon>Kangiellaceae</taxon>
        <taxon>Kangiella</taxon>
    </lineage>
</organism>
<comment type="caution">
    <text evidence="2">The sequence shown here is derived from an EMBL/GenBank/DDBJ whole genome shotgun (WGS) entry which is preliminary data.</text>
</comment>
<keyword evidence="1" id="KW-1133">Transmembrane helix</keyword>
<proteinExistence type="predicted"/>
<feature type="transmembrane region" description="Helical" evidence="1">
    <location>
        <begin position="90"/>
        <end position="109"/>
    </location>
</feature>
<reference evidence="2 3" key="1">
    <citation type="submission" date="2018-05" db="EMBL/GenBank/DDBJ databases">
        <title>Kangiella spongicola genome sequence.</title>
        <authorList>
            <person name="Maclea K.S."/>
            <person name="Goen A.E."/>
            <person name="Kelley C."/>
            <person name="Underriner A."/>
            <person name="Silverwood T."/>
            <person name="Trachtenberg A.M."/>
        </authorList>
    </citation>
    <scope>NUCLEOTIDE SEQUENCE [LARGE SCALE GENOMIC DNA]</scope>
    <source>
        <strain evidence="2 3">ATCC BAA-2076</strain>
    </source>
</reference>
<dbReference type="RefSeq" id="WP_110200971.1">
    <property type="nucleotide sequence ID" value="NZ_QICH01000002.1"/>
</dbReference>
<dbReference type="Proteomes" id="UP000247689">
    <property type="component" value="Unassembled WGS sequence"/>
</dbReference>
<keyword evidence="3" id="KW-1185">Reference proteome</keyword>
<evidence type="ECO:0000313" key="3">
    <source>
        <dbReference type="Proteomes" id="UP000247689"/>
    </source>
</evidence>
<feature type="transmembrane region" description="Helical" evidence="1">
    <location>
        <begin position="57"/>
        <end position="78"/>
    </location>
</feature>
<sequence>MESIYLGIILTLWPLLLYLGYLSLLPQATESGELEKKHSKAMTFIKYSMGWDHSGTIYIYLGILLMPVLFLGFTFGYFQSYMKDNSVKIFGYIVGALNLILIIAIIGYISDEPNFIKWF</sequence>
<evidence type="ECO:0000256" key="1">
    <source>
        <dbReference type="SAM" id="Phobius"/>
    </source>
</evidence>
<feature type="transmembrane region" description="Helical" evidence="1">
    <location>
        <begin position="5"/>
        <end position="24"/>
    </location>
</feature>
<accession>A0A318D5V7</accession>
<evidence type="ECO:0000313" key="2">
    <source>
        <dbReference type="EMBL" id="PXF63168.1"/>
    </source>
</evidence>
<gene>
    <name evidence="2" type="ORF">DL796_06895</name>
</gene>
<dbReference type="EMBL" id="QICH01000002">
    <property type="protein sequence ID" value="PXF63168.1"/>
    <property type="molecule type" value="Genomic_DNA"/>
</dbReference>
<keyword evidence="1" id="KW-0472">Membrane</keyword>
<keyword evidence="1" id="KW-0812">Transmembrane</keyword>
<dbReference type="AlphaFoldDB" id="A0A318D5V7"/>
<name>A0A318D5V7_9GAMM</name>
<protein>
    <submittedName>
        <fullName evidence="2">Uncharacterized protein</fullName>
    </submittedName>
</protein>